<dbReference type="InterPro" id="IPR011545">
    <property type="entry name" value="DEAD/DEAH_box_helicase_dom"/>
</dbReference>
<keyword evidence="5" id="KW-0347">Helicase</keyword>
<protein>
    <submittedName>
        <fullName evidence="5">DEAD/DEAH box helicase</fullName>
    </submittedName>
</protein>
<dbReference type="SUPFAM" id="SSF52540">
    <property type="entry name" value="P-loop containing nucleoside triphosphate hydrolases"/>
    <property type="match status" value="2"/>
</dbReference>
<comment type="caution">
    <text evidence="5">The sequence shown here is derived from an EMBL/GenBank/DDBJ whole genome shotgun (WGS) entry which is preliminary data.</text>
</comment>
<accession>A0ABU8E644</accession>
<dbReference type="Pfam" id="PF00271">
    <property type="entry name" value="Helicase_C"/>
    <property type="match status" value="1"/>
</dbReference>
<reference evidence="5 6" key="1">
    <citation type="submission" date="2024-03" db="EMBL/GenBank/DDBJ databases">
        <title>Draft genome sequence of Klenkia terrae.</title>
        <authorList>
            <person name="Duangmal K."/>
            <person name="Chantavorakit T."/>
        </authorList>
    </citation>
    <scope>NUCLEOTIDE SEQUENCE [LARGE SCALE GENOMIC DNA]</scope>
    <source>
        <strain evidence="5 6">JCM 17786</strain>
    </source>
</reference>
<name>A0ABU8E644_9ACTN</name>
<dbReference type="Pfam" id="PF00270">
    <property type="entry name" value="DEAD"/>
    <property type="match status" value="1"/>
</dbReference>
<dbReference type="RefSeq" id="WP_225235193.1">
    <property type="nucleotide sequence ID" value="NZ_JBAPLV010000011.1"/>
</dbReference>
<dbReference type="InterPro" id="IPR001650">
    <property type="entry name" value="Helicase_C-like"/>
</dbReference>
<dbReference type="Proteomes" id="UP001373496">
    <property type="component" value="Unassembled WGS sequence"/>
</dbReference>
<keyword evidence="6" id="KW-1185">Reference proteome</keyword>
<evidence type="ECO:0000259" key="4">
    <source>
        <dbReference type="PROSITE" id="PS51194"/>
    </source>
</evidence>
<keyword evidence="5" id="KW-0378">Hydrolase</keyword>
<evidence type="ECO:0000256" key="1">
    <source>
        <dbReference type="ARBA" id="ARBA00022741"/>
    </source>
</evidence>
<evidence type="ECO:0000313" key="6">
    <source>
        <dbReference type="Proteomes" id="UP001373496"/>
    </source>
</evidence>
<evidence type="ECO:0000259" key="3">
    <source>
        <dbReference type="PROSITE" id="PS51192"/>
    </source>
</evidence>
<organism evidence="5 6">
    <name type="scientific">Klenkia terrae</name>
    <dbReference type="NCBI Taxonomy" id="1052259"/>
    <lineage>
        <taxon>Bacteria</taxon>
        <taxon>Bacillati</taxon>
        <taxon>Actinomycetota</taxon>
        <taxon>Actinomycetes</taxon>
        <taxon>Geodermatophilales</taxon>
        <taxon>Geodermatophilaceae</taxon>
        <taxon>Klenkia</taxon>
    </lineage>
</organism>
<keyword evidence="2" id="KW-0067">ATP-binding</keyword>
<dbReference type="SMART" id="SM00490">
    <property type="entry name" value="HELICc"/>
    <property type="match status" value="1"/>
</dbReference>
<feature type="domain" description="Helicase ATP-binding" evidence="3">
    <location>
        <begin position="100"/>
        <end position="309"/>
    </location>
</feature>
<dbReference type="PANTHER" id="PTHR47957">
    <property type="entry name" value="ATP-DEPENDENT HELICASE HRQ1"/>
    <property type="match status" value="1"/>
</dbReference>
<dbReference type="PROSITE" id="PS51194">
    <property type="entry name" value="HELICASE_CTER"/>
    <property type="match status" value="1"/>
</dbReference>
<dbReference type="InterPro" id="IPR027417">
    <property type="entry name" value="P-loop_NTPase"/>
</dbReference>
<dbReference type="SMART" id="SM00487">
    <property type="entry name" value="DEXDc"/>
    <property type="match status" value="1"/>
</dbReference>
<evidence type="ECO:0000256" key="2">
    <source>
        <dbReference type="ARBA" id="ARBA00022840"/>
    </source>
</evidence>
<dbReference type="Gene3D" id="3.40.50.300">
    <property type="entry name" value="P-loop containing nucleotide triphosphate hydrolases"/>
    <property type="match status" value="2"/>
</dbReference>
<dbReference type="GO" id="GO:0004386">
    <property type="term" value="F:helicase activity"/>
    <property type="evidence" value="ECO:0007669"/>
    <property type="project" value="UniProtKB-KW"/>
</dbReference>
<dbReference type="PANTHER" id="PTHR47957:SF3">
    <property type="entry name" value="ATP-DEPENDENT HELICASE HRQ1"/>
    <property type="match status" value="1"/>
</dbReference>
<sequence length="1541" mass="167498">MDDALDPLVASRAVTDTYQRYVKTLVDVRDEAMARSFAAAVDHGGALAKGPYLEATPAYSPGASLADLIDEGVLHRGFASLASAAMPLDRPLYAHQEQAIRKAVAGRNVVVTTGTGSGKTESFLIPIINRLVTEEAQGSLGPGVRALLLYPMNALANDQVKRLRTLLSAHPRLTFGRYTGETKERTADALAQFTALNPGQPRLSNEVLSREEMRAAPPHILLTNYAMLEYLLLRPLDLALFQGDRWAFVALDEAHVYDGAKGAEIAMLLRRLHDRVGGGRKLQCIATSASVQGRPTQIMDFARKLFASPFEWIDDDVTRQDLVTASRVASPTESTWGPLTPDQWSALRGAEDPAGAVLSYAPASSQGLDPAQLLDEEASVVALKRLLTDGPQTVADIAGRMFPGRPQPQSIVRDLVAVASATLDSTGNPVLSARYHQFIRATEGAFTCLSTAGPHVQLARHERCPDCTAACFEFGSCQRCGAVYLAGSLEQRDQDNYFVPSPSADGRHTWLMLGNEVAFEDEDEDLLDVGGRSTAANQTVYLCAECGALHAATRSVCGAQGCSSTALRPVRKFDRSQKVMSSCTRCGARAREVVRRLQTGSDAPPSVLTTALYQQLPPGPSAAADLPGQGRKLLLFSDSRQAAAFAAPYLENTYGQLQQRSLLVDGLGRAVQQSGEVGVDDLVHYTLQAADEAEFFRSTATRDTKRREVARWLALELVAMDRRQSLEGLGLLVVRHQQSEVALPAPLLDAGLGQVEGWDLLEELVGTMRQQGAITMPPGVDHKDEAFLPRVGPIYMRQTGSEKKKKVLSWSPTRGTNRRFDYLSRVLEKSGHQSSAAAMLAGCWKFVEQLGWLASTTDRTLGALFQDEIESLRFTTEHEGRWFRCSRCRTTAPRSVRSVCPTLRCDGVMVAMSIPSTDEDDQHYRRLYRTMQPIPMQAQEHTAQWSSTRAAEIQNDFVDGKTNVLSCSTTFELGVDVGDLQSVVLRNMPPSTANYVQRAGRAGRRAASAALVLTFAQRRSHDLSRFQNPERMIAGHMRVPIIPLENDRIDRRHAHSIAMAAYFRACFQADGSRWSKVGQFFTDSGGIAPSDGVRSFLTPVPTDVLASLRAVLPPGVAERIGVDDGSWVGELCDLLDLVRDEVNAELASYQKRIDEFVSAAKFGPAQAMSKTIETINGRDLLGYLGSRNVLPKYGFPVDTVELRTLHSGEPVGRQLELSRDLSQAIYDYAPGNQVIAGGKRWTSAGLHRFPGKDLVAVDYQACSACGAYVEGADASEPACPACATAYSRGPRTYVIPEFGFNCDPDPTDVGTGAPERRWGGATYIQSLGAEVFEKEWAMPSGALCRARAGARGRISVISDAGGPQFHICDWCGWTTVLQAGQRWTAHKRPTDRKDCNGGWAQRSLGHSYETDIVELTSSAWDTLTGDSDWLSLLYAIIRGATESLEISEDDLDGALFRSPNGRRAVILFDTVPGGAGGAKLVADSLDLVVGGALERVSSCECGPETACYGCLRSYRNARHHEQLSRAGAQRMLAVLGHVPPS</sequence>
<gene>
    <name evidence="5" type="ORF">UXQ13_11625</name>
</gene>
<feature type="domain" description="Helicase C-terminal" evidence="4">
    <location>
        <begin position="895"/>
        <end position="1050"/>
    </location>
</feature>
<dbReference type="InterPro" id="IPR018973">
    <property type="entry name" value="MZB"/>
</dbReference>
<proteinExistence type="predicted"/>
<dbReference type="Pfam" id="PF09369">
    <property type="entry name" value="MZB"/>
    <property type="match status" value="1"/>
</dbReference>
<dbReference type="PROSITE" id="PS51192">
    <property type="entry name" value="HELICASE_ATP_BIND_1"/>
    <property type="match status" value="1"/>
</dbReference>
<dbReference type="EMBL" id="JBAPLV010000011">
    <property type="protein sequence ID" value="MEI4279114.1"/>
    <property type="molecule type" value="Genomic_DNA"/>
</dbReference>
<keyword evidence="1" id="KW-0547">Nucleotide-binding</keyword>
<dbReference type="InterPro" id="IPR014001">
    <property type="entry name" value="Helicase_ATP-bd"/>
</dbReference>
<evidence type="ECO:0000313" key="5">
    <source>
        <dbReference type="EMBL" id="MEI4279114.1"/>
    </source>
</evidence>